<feature type="transmembrane region" description="Helical" evidence="6">
    <location>
        <begin position="39"/>
        <end position="64"/>
    </location>
</feature>
<feature type="transmembrane region" description="Helical" evidence="6">
    <location>
        <begin position="70"/>
        <end position="91"/>
    </location>
</feature>
<evidence type="ECO:0000256" key="3">
    <source>
        <dbReference type="ARBA" id="ARBA00022692"/>
    </source>
</evidence>
<evidence type="ECO:0000256" key="4">
    <source>
        <dbReference type="ARBA" id="ARBA00022989"/>
    </source>
</evidence>
<dbReference type="OrthoDB" id="9342487at2"/>
<evidence type="ECO:0000256" key="5">
    <source>
        <dbReference type="ARBA" id="ARBA00023136"/>
    </source>
</evidence>
<accession>A0A239ETC2</accession>
<feature type="transmembrane region" description="Helical" evidence="6">
    <location>
        <begin position="6"/>
        <end position="27"/>
    </location>
</feature>
<dbReference type="PANTHER" id="PTHR38825">
    <property type="entry name" value="LYSINE EXPORTER PROTEIN (LYSE/YGGA)"/>
    <property type="match status" value="1"/>
</dbReference>
<keyword evidence="4 6" id="KW-1133">Transmembrane helix</keyword>
<protein>
    <submittedName>
        <fullName evidence="7">Threonine/homoserine/homoserine lactone efflux protein</fullName>
    </submittedName>
</protein>
<evidence type="ECO:0000313" key="8">
    <source>
        <dbReference type="Proteomes" id="UP000198393"/>
    </source>
</evidence>
<dbReference type="RefSeq" id="WP_089355092.1">
    <property type="nucleotide sequence ID" value="NZ_FZPD01000001.1"/>
</dbReference>
<organism evidence="7 8">
    <name type="scientific">Ekhidna lutea</name>
    <dbReference type="NCBI Taxonomy" id="447679"/>
    <lineage>
        <taxon>Bacteria</taxon>
        <taxon>Pseudomonadati</taxon>
        <taxon>Bacteroidota</taxon>
        <taxon>Cytophagia</taxon>
        <taxon>Cytophagales</taxon>
        <taxon>Reichenbachiellaceae</taxon>
        <taxon>Ekhidna</taxon>
    </lineage>
</organism>
<keyword evidence="3 6" id="KW-0812">Transmembrane</keyword>
<evidence type="ECO:0000313" key="7">
    <source>
        <dbReference type="EMBL" id="SNS47877.1"/>
    </source>
</evidence>
<feature type="transmembrane region" description="Helical" evidence="6">
    <location>
        <begin position="181"/>
        <end position="200"/>
    </location>
</feature>
<keyword evidence="8" id="KW-1185">Reference proteome</keyword>
<dbReference type="EMBL" id="FZPD01000001">
    <property type="protein sequence ID" value="SNS47877.1"/>
    <property type="molecule type" value="Genomic_DNA"/>
</dbReference>
<dbReference type="InterPro" id="IPR001123">
    <property type="entry name" value="LeuE-type"/>
</dbReference>
<feature type="transmembrane region" description="Helical" evidence="6">
    <location>
        <begin position="149"/>
        <end position="169"/>
    </location>
</feature>
<name>A0A239ETC2_EKHLU</name>
<dbReference type="PANTHER" id="PTHR38825:SF2">
    <property type="entry name" value="LYSINE TRANSPORTER LYSE"/>
    <property type="match status" value="1"/>
</dbReference>
<gene>
    <name evidence="7" type="ORF">SAMN05421640_0317</name>
</gene>
<dbReference type="GO" id="GO:0005886">
    <property type="term" value="C:plasma membrane"/>
    <property type="evidence" value="ECO:0007669"/>
    <property type="project" value="UniProtKB-SubCell"/>
</dbReference>
<dbReference type="Proteomes" id="UP000198393">
    <property type="component" value="Unassembled WGS sequence"/>
</dbReference>
<feature type="transmembrane region" description="Helical" evidence="6">
    <location>
        <begin position="111"/>
        <end position="129"/>
    </location>
</feature>
<dbReference type="GO" id="GO:0006865">
    <property type="term" value="P:amino acid transport"/>
    <property type="evidence" value="ECO:0007669"/>
    <property type="project" value="InterPro"/>
</dbReference>
<evidence type="ECO:0000256" key="2">
    <source>
        <dbReference type="ARBA" id="ARBA00022475"/>
    </source>
</evidence>
<keyword evidence="2" id="KW-1003">Cell membrane</keyword>
<sequence>MILQTLIVAFIVSYIGSIPPGTINVSVMQLAILKKRRAAIFFAFAASSIEFIYAGITVQFHIFLNNNQTISSYFQIITAIALIGLGLFNIFSKSTSSSVKVDTKLTGRHGFARGIILGLLNPMTIPFWLAITTYLENDDWINVDEYGFWMYLIGLSTGTFCLLLTVNASGKRFTKIADNPFLVHKVPGFLLLGLGVYFLLKLLM</sequence>
<dbReference type="Pfam" id="PF01810">
    <property type="entry name" value="LysE"/>
    <property type="match status" value="1"/>
</dbReference>
<keyword evidence="5 6" id="KW-0472">Membrane</keyword>
<comment type="subcellular location">
    <subcellularLocation>
        <location evidence="1">Cell membrane</location>
        <topology evidence="1">Multi-pass membrane protein</topology>
    </subcellularLocation>
</comment>
<evidence type="ECO:0000256" key="6">
    <source>
        <dbReference type="SAM" id="Phobius"/>
    </source>
</evidence>
<evidence type="ECO:0000256" key="1">
    <source>
        <dbReference type="ARBA" id="ARBA00004651"/>
    </source>
</evidence>
<dbReference type="AlphaFoldDB" id="A0A239ETC2"/>
<proteinExistence type="predicted"/>
<reference evidence="7 8" key="1">
    <citation type="submission" date="2017-06" db="EMBL/GenBank/DDBJ databases">
        <authorList>
            <person name="Kim H.J."/>
            <person name="Triplett B.A."/>
        </authorList>
    </citation>
    <scope>NUCLEOTIDE SEQUENCE [LARGE SCALE GENOMIC DNA]</scope>
    <source>
        <strain evidence="7 8">DSM 19307</strain>
    </source>
</reference>